<evidence type="ECO:0000313" key="4">
    <source>
        <dbReference type="Proteomes" id="UP000677918"/>
    </source>
</evidence>
<keyword evidence="4" id="KW-1185">Reference proteome</keyword>
<proteinExistence type="predicted"/>
<reference evidence="3" key="1">
    <citation type="submission" date="2021-04" db="EMBL/GenBank/DDBJ databases">
        <title>Draft genome sequence of Xylanibacillus composti strain K13.</title>
        <authorList>
            <person name="Uke A."/>
            <person name="Chhe C."/>
            <person name="Baramee S."/>
            <person name="Kosugi A."/>
        </authorList>
    </citation>
    <scope>NUCLEOTIDE SEQUENCE</scope>
    <source>
        <strain evidence="3">K13</strain>
    </source>
</reference>
<protein>
    <recommendedName>
        <fullName evidence="5">Flagellar motility protein MotE (MotC chaperone)</fullName>
    </recommendedName>
</protein>
<keyword evidence="1" id="KW-0175">Coiled coil</keyword>
<dbReference type="Proteomes" id="UP000677918">
    <property type="component" value="Unassembled WGS sequence"/>
</dbReference>
<keyword evidence="2" id="KW-0472">Membrane</keyword>
<gene>
    <name evidence="3" type="ORF">XYCOK13_14660</name>
</gene>
<keyword evidence="2" id="KW-1133">Transmembrane helix</keyword>
<comment type="caution">
    <text evidence="3">The sequence shown here is derived from an EMBL/GenBank/DDBJ whole genome shotgun (WGS) entry which is preliminary data.</text>
</comment>
<keyword evidence="2" id="KW-0812">Transmembrane</keyword>
<evidence type="ECO:0000313" key="3">
    <source>
        <dbReference type="EMBL" id="GIQ68642.1"/>
    </source>
</evidence>
<evidence type="ECO:0000256" key="2">
    <source>
        <dbReference type="SAM" id="Phobius"/>
    </source>
</evidence>
<feature type="coiled-coil region" evidence="1">
    <location>
        <begin position="89"/>
        <end position="137"/>
    </location>
</feature>
<evidence type="ECO:0008006" key="5">
    <source>
        <dbReference type="Google" id="ProtNLM"/>
    </source>
</evidence>
<organism evidence="3 4">
    <name type="scientific">Xylanibacillus composti</name>
    <dbReference type="NCBI Taxonomy" id="1572762"/>
    <lineage>
        <taxon>Bacteria</taxon>
        <taxon>Bacillati</taxon>
        <taxon>Bacillota</taxon>
        <taxon>Bacilli</taxon>
        <taxon>Bacillales</taxon>
        <taxon>Paenibacillaceae</taxon>
        <taxon>Xylanibacillus</taxon>
    </lineage>
</organism>
<dbReference type="AlphaFoldDB" id="A0A8J4H0G5"/>
<dbReference type="RefSeq" id="WP_213411253.1">
    <property type="nucleotide sequence ID" value="NZ_BOVK01000016.1"/>
</dbReference>
<dbReference type="EMBL" id="BOVK01000016">
    <property type="protein sequence ID" value="GIQ68642.1"/>
    <property type="molecule type" value="Genomic_DNA"/>
</dbReference>
<feature type="transmembrane region" description="Helical" evidence="2">
    <location>
        <begin position="17"/>
        <end position="41"/>
    </location>
</feature>
<name>A0A8J4H0G5_9BACL</name>
<accession>A0A8J4H0G5</accession>
<dbReference type="SUPFAM" id="SSF158791">
    <property type="entry name" value="MgtE N-terminal domain-like"/>
    <property type="match status" value="1"/>
</dbReference>
<evidence type="ECO:0000256" key="1">
    <source>
        <dbReference type="SAM" id="Coils"/>
    </source>
</evidence>
<sequence length="301" mass="33294">MAEADIEKSSYGMMERIIGIIVIPVLFTVILTVVLLSLFGFDVSRSILETANQIPLLNRVIPDPKPDDALLADDAADSAAQPAPKAEDLQELRQQIESLTLEKEAGEEQLKQREEEIRQLREQIQTMQDRDERASITEEEYEAQIAQVAKIYSDMSASKAAPIMENMTLSERVLLLSKMKTSAQVAILEKMNPQTAATTSVALKDIQTVEDIRISALQERLETQEPQESEAFTLEELGRTFAAMDARSAAQLLLEMAKTNEGRVVSVLKKMELQPRSAVLAQMSGLSESDAARISGKLSSE</sequence>